<evidence type="ECO:0000256" key="1">
    <source>
        <dbReference type="SAM" id="MobiDB-lite"/>
    </source>
</evidence>
<dbReference type="GO" id="GO:0005739">
    <property type="term" value="C:mitochondrion"/>
    <property type="evidence" value="ECO:0007669"/>
    <property type="project" value="TreeGrafter"/>
</dbReference>
<protein>
    <recommendedName>
        <fullName evidence="2">Oxidoreductase-like domain-containing protein</fullName>
    </recommendedName>
</protein>
<evidence type="ECO:0000313" key="3">
    <source>
        <dbReference type="EMBL" id="CDK29783.1"/>
    </source>
</evidence>
<dbReference type="PANTHER" id="PTHR21193:SF3">
    <property type="entry name" value="OXIDOREDUCTASE-LIKE DOMAIN-CONTAINING PROTEIN 1"/>
    <property type="match status" value="1"/>
</dbReference>
<proteinExistence type="predicted"/>
<dbReference type="EMBL" id="HG793131">
    <property type="protein sequence ID" value="CDK29783.1"/>
    <property type="molecule type" value="Genomic_DNA"/>
</dbReference>
<feature type="region of interest" description="Disordered" evidence="1">
    <location>
        <begin position="200"/>
        <end position="223"/>
    </location>
</feature>
<reference evidence="3" key="1">
    <citation type="submission" date="2013-12" db="EMBL/GenBank/DDBJ databases">
        <authorList>
            <person name="Genoscope - CEA"/>
        </authorList>
    </citation>
    <scope>NUCLEOTIDE SEQUENCE</scope>
    <source>
        <strain evidence="3">CBS 1993</strain>
    </source>
</reference>
<reference evidence="3" key="2">
    <citation type="submission" date="2014-02" db="EMBL/GenBank/DDBJ databases">
        <title>Complete DNA sequence of /Kuraishia capsulata/ illustrates novel genomic features among budding yeasts (/Saccharomycotina/).</title>
        <authorList>
            <person name="Morales L."/>
            <person name="Noel B."/>
            <person name="Porcel B."/>
            <person name="Marcet-Houben M."/>
            <person name="Hullo M-F."/>
            <person name="Sacerdot C."/>
            <person name="Tekaia F."/>
            <person name="Leh-Louis V."/>
            <person name="Despons L."/>
            <person name="Khanna V."/>
            <person name="Aury J-M."/>
            <person name="Barbe V."/>
            <person name="Couloux A."/>
            <person name="Labadie K."/>
            <person name="Pelletier E."/>
            <person name="Souciet J-L."/>
            <person name="Boekhout T."/>
            <person name="Gabaldon T."/>
            <person name="Wincker P."/>
            <person name="Dujon B."/>
        </authorList>
    </citation>
    <scope>NUCLEOTIDE SEQUENCE</scope>
    <source>
        <strain evidence="3">CBS 1993</strain>
    </source>
</reference>
<accession>W6MTK0</accession>
<keyword evidence="4" id="KW-1185">Reference proteome</keyword>
<gene>
    <name evidence="3" type="ORF">KUCA_T00005776001</name>
</gene>
<dbReference type="InterPro" id="IPR039251">
    <property type="entry name" value="OXLD1"/>
</dbReference>
<evidence type="ECO:0000313" key="4">
    <source>
        <dbReference type="Proteomes" id="UP000019384"/>
    </source>
</evidence>
<dbReference type="HOGENOM" id="CLU_062297_1_1_1"/>
<dbReference type="RefSeq" id="XP_022461766.1">
    <property type="nucleotide sequence ID" value="XM_022602363.1"/>
</dbReference>
<name>W6MTK0_9ASCO</name>
<organism evidence="3 4">
    <name type="scientific">Kuraishia capsulata CBS 1993</name>
    <dbReference type="NCBI Taxonomy" id="1382522"/>
    <lineage>
        <taxon>Eukaryota</taxon>
        <taxon>Fungi</taxon>
        <taxon>Dikarya</taxon>
        <taxon>Ascomycota</taxon>
        <taxon>Saccharomycotina</taxon>
        <taxon>Pichiomycetes</taxon>
        <taxon>Pichiales</taxon>
        <taxon>Pichiaceae</taxon>
        <taxon>Kuraishia</taxon>
    </lineage>
</organism>
<dbReference type="GeneID" id="34523154"/>
<dbReference type="InterPro" id="IPR019180">
    <property type="entry name" value="Oxidoreductase-like_N"/>
</dbReference>
<dbReference type="OrthoDB" id="10064411at2759"/>
<feature type="compositionally biased region" description="Basic and acidic residues" evidence="1">
    <location>
        <begin position="206"/>
        <end position="217"/>
    </location>
</feature>
<dbReference type="PANTHER" id="PTHR21193">
    <property type="entry name" value="OXIDOREDUCTASE-LIKE DOMAIN-CONTAINING PROTEIN 1"/>
    <property type="match status" value="1"/>
</dbReference>
<dbReference type="AlphaFoldDB" id="W6MTK0"/>
<dbReference type="Pfam" id="PF09791">
    <property type="entry name" value="Oxidored-like"/>
    <property type="match status" value="1"/>
</dbReference>
<dbReference type="STRING" id="1382522.W6MTK0"/>
<sequence length="223" mass="25240">MFARIRHIPLGSFASRCQSTKRDPYEFYRLAAEVKRHAKSDAEAIETQSLTFDTRSKKDADNVDLETIFGSATSKNKSLKSSRRDVSYRGIIKNIAGVKVPKRPIEPDNCCMSGCINCVWELYGEDVQDWKAITKSAVEALQKQGDNVKEKWPVDFDPPPAYLDSKYIPEELASFKATPHQPQEMPLGLSAFVSLENKLKKKHAHDRPIENARETREANQPVT</sequence>
<dbReference type="Proteomes" id="UP000019384">
    <property type="component" value="Unassembled WGS sequence"/>
</dbReference>
<evidence type="ECO:0000259" key="2">
    <source>
        <dbReference type="Pfam" id="PF09791"/>
    </source>
</evidence>
<feature type="domain" description="Oxidoreductase-like" evidence="2">
    <location>
        <begin position="95"/>
        <end position="137"/>
    </location>
</feature>